<accession>A0A831X8K4</accession>
<feature type="transmembrane region" description="Helical" evidence="7">
    <location>
        <begin position="177"/>
        <end position="198"/>
    </location>
</feature>
<dbReference type="InterPro" id="IPR020846">
    <property type="entry name" value="MFS_dom"/>
</dbReference>
<dbReference type="SUPFAM" id="SSF103473">
    <property type="entry name" value="MFS general substrate transporter"/>
    <property type="match status" value="1"/>
</dbReference>
<feature type="transmembrane region" description="Helical" evidence="7">
    <location>
        <begin position="210"/>
        <end position="227"/>
    </location>
</feature>
<evidence type="ECO:0000256" key="5">
    <source>
        <dbReference type="ARBA" id="ARBA00022989"/>
    </source>
</evidence>
<feature type="transmembrane region" description="Helical" evidence="7">
    <location>
        <begin position="91"/>
        <end position="108"/>
    </location>
</feature>
<evidence type="ECO:0000256" key="6">
    <source>
        <dbReference type="ARBA" id="ARBA00023136"/>
    </source>
</evidence>
<proteinExistence type="predicted"/>
<dbReference type="Pfam" id="PF07690">
    <property type="entry name" value="MFS_1"/>
    <property type="match status" value="1"/>
</dbReference>
<dbReference type="InterPro" id="IPR036259">
    <property type="entry name" value="MFS_trans_sf"/>
</dbReference>
<dbReference type="PROSITE" id="PS50850">
    <property type="entry name" value="MFS"/>
    <property type="match status" value="1"/>
</dbReference>
<keyword evidence="2" id="KW-0813">Transport</keyword>
<feature type="transmembrane region" description="Helical" evidence="7">
    <location>
        <begin position="276"/>
        <end position="301"/>
    </location>
</feature>
<evidence type="ECO:0000256" key="3">
    <source>
        <dbReference type="ARBA" id="ARBA00022475"/>
    </source>
</evidence>
<protein>
    <submittedName>
        <fullName evidence="9">MFS transporter</fullName>
    </submittedName>
</protein>
<evidence type="ECO:0000256" key="4">
    <source>
        <dbReference type="ARBA" id="ARBA00022692"/>
    </source>
</evidence>
<feature type="transmembrane region" description="Helical" evidence="7">
    <location>
        <begin position="446"/>
        <end position="468"/>
    </location>
</feature>
<gene>
    <name evidence="9" type="ORF">ENP34_13180</name>
</gene>
<evidence type="ECO:0000313" key="9">
    <source>
        <dbReference type="EMBL" id="HEG92367.1"/>
    </source>
</evidence>
<dbReference type="PRINTS" id="PR01036">
    <property type="entry name" value="TCRTETB"/>
</dbReference>
<feature type="domain" description="Major facilitator superfamily (MFS) profile" evidence="8">
    <location>
        <begin position="25"/>
        <end position="473"/>
    </location>
</feature>
<dbReference type="CDD" id="cd17321">
    <property type="entry name" value="MFS_MMR_MDR_like"/>
    <property type="match status" value="1"/>
</dbReference>
<dbReference type="GO" id="GO:0005886">
    <property type="term" value="C:plasma membrane"/>
    <property type="evidence" value="ECO:0007669"/>
    <property type="project" value="UniProtKB-SubCell"/>
</dbReference>
<evidence type="ECO:0000256" key="1">
    <source>
        <dbReference type="ARBA" id="ARBA00004651"/>
    </source>
</evidence>
<keyword evidence="5 7" id="KW-1133">Transmembrane helix</keyword>
<feature type="transmembrane region" description="Helical" evidence="7">
    <location>
        <begin position="24"/>
        <end position="41"/>
    </location>
</feature>
<reference evidence="9" key="1">
    <citation type="journal article" date="2020" name="mSystems">
        <title>Genome- and Community-Level Interaction Insights into Carbon Utilization and Element Cycling Functions of Hydrothermarchaeota in Hydrothermal Sediment.</title>
        <authorList>
            <person name="Zhou Z."/>
            <person name="Liu Y."/>
            <person name="Xu W."/>
            <person name="Pan J."/>
            <person name="Luo Z.H."/>
            <person name="Li M."/>
        </authorList>
    </citation>
    <scope>NUCLEOTIDE SEQUENCE [LARGE SCALE GENOMIC DNA]</scope>
    <source>
        <strain evidence="9">SpSt-210</strain>
    </source>
</reference>
<keyword evidence="6 7" id="KW-0472">Membrane</keyword>
<dbReference type="GO" id="GO:0022857">
    <property type="term" value="F:transmembrane transporter activity"/>
    <property type="evidence" value="ECO:0007669"/>
    <property type="project" value="InterPro"/>
</dbReference>
<dbReference type="PANTHER" id="PTHR42718:SF46">
    <property type="entry name" value="BLR6921 PROTEIN"/>
    <property type="match status" value="1"/>
</dbReference>
<feature type="transmembrane region" description="Helical" evidence="7">
    <location>
        <begin position="341"/>
        <end position="360"/>
    </location>
</feature>
<dbReference type="AlphaFoldDB" id="A0A831X8K4"/>
<evidence type="ECO:0000256" key="2">
    <source>
        <dbReference type="ARBA" id="ARBA00022448"/>
    </source>
</evidence>
<feature type="transmembrane region" description="Helical" evidence="7">
    <location>
        <begin position="307"/>
        <end position="329"/>
    </location>
</feature>
<evidence type="ECO:0000256" key="7">
    <source>
        <dbReference type="SAM" id="Phobius"/>
    </source>
</evidence>
<keyword evidence="3" id="KW-1003">Cell membrane</keyword>
<comment type="subcellular location">
    <subcellularLocation>
        <location evidence="1">Cell membrane</location>
        <topology evidence="1">Multi-pass membrane protein</topology>
    </subcellularLocation>
</comment>
<dbReference type="Gene3D" id="1.20.1720.10">
    <property type="entry name" value="Multidrug resistance protein D"/>
    <property type="match status" value="1"/>
</dbReference>
<feature type="transmembrane region" description="Helical" evidence="7">
    <location>
        <begin position="239"/>
        <end position="256"/>
    </location>
</feature>
<feature type="transmembrane region" description="Helical" evidence="7">
    <location>
        <begin position="150"/>
        <end position="171"/>
    </location>
</feature>
<dbReference type="InterPro" id="IPR011701">
    <property type="entry name" value="MFS"/>
</dbReference>
<comment type="caution">
    <text evidence="9">The sequence shown here is derived from an EMBL/GenBank/DDBJ whole genome shotgun (WGS) entry which is preliminary data.</text>
</comment>
<dbReference type="EMBL" id="DSIY01000306">
    <property type="protein sequence ID" value="HEG92367.1"/>
    <property type="molecule type" value="Genomic_DNA"/>
</dbReference>
<dbReference type="PANTHER" id="PTHR42718">
    <property type="entry name" value="MAJOR FACILITATOR SUPERFAMILY MULTIDRUG TRANSPORTER MFSC"/>
    <property type="match status" value="1"/>
</dbReference>
<organism evidence="9">
    <name type="scientific">Thermorudis peleae</name>
    <dbReference type="NCBI Taxonomy" id="1382356"/>
    <lineage>
        <taxon>Bacteria</taxon>
        <taxon>Pseudomonadati</taxon>
        <taxon>Thermomicrobiota</taxon>
        <taxon>Thermomicrobia</taxon>
        <taxon>Thermomicrobia incertae sedis</taxon>
        <taxon>Thermorudis</taxon>
    </lineage>
</organism>
<feature type="transmembrane region" description="Helical" evidence="7">
    <location>
        <begin position="61"/>
        <end position="79"/>
    </location>
</feature>
<name>A0A831X8K4_9BACT</name>
<feature type="transmembrane region" description="Helical" evidence="7">
    <location>
        <begin position="366"/>
        <end position="395"/>
    </location>
</feature>
<dbReference type="Gene3D" id="1.20.1250.20">
    <property type="entry name" value="MFS general substrate transporter like domains"/>
    <property type="match status" value="1"/>
</dbReference>
<keyword evidence="4 7" id="KW-0812">Transmembrane</keyword>
<evidence type="ECO:0000259" key="8">
    <source>
        <dbReference type="PROSITE" id="PS50850"/>
    </source>
</evidence>
<sequence>MRAAMAGGATQIEMPAQVHVRERAVVALLSVCVFFSVLNTSMFNVSLPEIGREFAVSPARLGWIVTAYSLLFGVSTPFYGRLGDRYGLRRMLITGLSLFSVASLLAAIAPSYPLLVICRALQAIGTGAIPSLGTALIIRHVPEARRGAALGITAATVGAGAALGPTLGGLITQFLSWRALFGVSALLGLAVPFARRLLPPSRPADSRLDLPGGLLLTGVVAGLLIGITNIERHGLDSGLVLGPWMASLLSLLLLGWRIRTAPDPFVPPSLLGNRAYLLAGAIAFLQSGAHFGMLVLVPLLLDRVNRLPAFEIGLAMLPSAAVMSLLSPLAGRLADRLGGLLPMRAGLALWAAGMVLLSSVGAGRSAVLVAGLLILCGAGMGLVNSASTVVVSALLPPERVGLGIGLYNMQFFLGSAFGAALTTTVLEAREPAVDGWNPLHSGAGAGFSDAFLITLAASLVASLLAALVRAERPRAEQAWSAELPQGGERCPS</sequence>